<keyword evidence="2" id="KW-0697">Rotamase</keyword>
<accession>A0AAD8YKJ8</accession>
<evidence type="ECO:0000313" key="8">
    <source>
        <dbReference type="Proteomes" id="UP001224775"/>
    </source>
</evidence>
<dbReference type="Gene3D" id="2.40.100.10">
    <property type="entry name" value="Cyclophilin-like"/>
    <property type="match status" value="1"/>
</dbReference>
<keyword evidence="3 7" id="KW-0413">Isomerase</keyword>
<feature type="domain" description="PPIase cyclophilin-type" evidence="6">
    <location>
        <begin position="111"/>
        <end position="252"/>
    </location>
</feature>
<evidence type="ECO:0000256" key="3">
    <source>
        <dbReference type="ARBA" id="ARBA00023235"/>
    </source>
</evidence>
<dbReference type="EMBL" id="JATAAI010000001">
    <property type="protein sequence ID" value="KAK1748296.1"/>
    <property type="molecule type" value="Genomic_DNA"/>
</dbReference>
<evidence type="ECO:0000256" key="4">
    <source>
        <dbReference type="SAM" id="MobiDB-lite"/>
    </source>
</evidence>
<feature type="region of interest" description="Disordered" evidence="4">
    <location>
        <begin position="187"/>
        <end position="206"/>
    </location>
</feature>
<dbReference type="SUPFAM" id="SSF50891">
    <property type="entry name" value="Cyclophilin-like"/>
    <property type="match status" value="1"/>
</dbReference>
<protein>
    <recommendedName>
        <fullName evidence="1">peptidylprolyl isomerase</fullName>
        <ecNumber evidence="1">5.2.1.8</ecNumber>
    </recommendedName>
</protein>
<keyword evidence="8" id="KW-1185">Reference proteome</keyword>
<name>A0AAD8YKJ8_9STRA</name>
<evidence type="ECO:0000313" key="7">
    <source>
        <dbReference type="EMBL" id="KAK1748296.1"/>
    </source>
</evidence>
<reference evidence="7" key="1">
    <citation type="submission" date="2023-06" db="EMBL/GenBank/DDBJ databases">
        <title>Survivors Of The Sea: Transcriptome response of Skeletonema marinoi to long-term dormancy.</title>
        <authorList>
            <person name="Pinder M.I.M."/>
            <person name="Kourtchenko O."/>
            <person name="Robertson E.K."/>
            <person name="Larsson T."/>
            <person name="Maumus F."/>
            <person name="Osuna-Cruz C.M."/>
            <person name="Vancaester E."/>
            <person name="Stenow R."/>
            <person name="Vandepoele K."/>
            <person name="Ploug H."/>
            <person name="Bruchert V."/>
            <person name="Godhe A."/>
            <person name="Topel M."/>
        </authorList>
    </citation>
    <scope>NUCLEOTIDE SEQUENCE</scope>
    <source>
        <strain evidence="7">R05AC</strain>
    </source>
</reference>
<evidence type="ECO:0000256" key="2">
    <source>
        <dbReference type="ARBA" id="ARBA00023110"/>
    </source>
</evidence>
<comment type="caution">
    <text evidence="7">The sequence shown here is derived from an EMBL/GenBank/DDBJ whole genome shotgun (WGS) entry which is preliminary data.</text>
</comment>
<dbReference type="InterPro" id="IPR002130">
    <property type="entry name" value="Cyclophilin-type_PPIase_dom"/>
</dbReference>
<dbReference type="PROSITE" id="PS50072">
    <property type="entry name" value="CSA_PPIASE_2"/>
    <property type="match status" value="1"/>
</dbReference>
<evidence type="ECO:0000256" key="1">
    <source>
        <dbReference type="ARBA" id="ARBA00013194"/>
    </source>
</evidence>
<feature type="chain" id="PRO_5042257060" description="peptidylprolyl isomerase" evidence="5">
    <location>
        <begin position="20"/>
        <end position="287"/>
    </location>
</feature>
<dbReference type="AlphaFoldDB" id="A0AAD8YKJ8"/>
<dbReference type="Proteomes" id="UP001224775">
    <property type="component" value="Unassembled WGS sequence"/>
</dbReference>
<proteinExistence type="predicted"/>
<evidence type="ECO:0000256" key="5">
    <source>
        <dbReference type="SAM" id="SignalP"/>
    </source>
</evidence>
<dbReference type="GO" id="GO:0003755">
    <property type="term" value="F:peptidyl-prolyl cis-trans isomerase activity"/>
    <property type="evidence" value="ECO:0007669"/>
    <property type="project" value="UniProtKB-KW"/>
</dbReference>
<dbReference type="EC" id="5.2.1.8" evidence="1"/>
<keyword evidence="5" id="KW-0732">Signal</keyword>
<dbReference type="InterPro" id="IPR044665">
    <property type="entry name" value="E_coli_cyclophilin_A-like"/>
</dbReference>
<dbReference type="InterPro" id="IPR029000">
    <property type="entry name" value="Cyclophilin-like_dom_sf"/>
</dbReference>
<dbReference type="Pfam" id="PF00160">
    <property type="entry name" value="Pro_isomerase"/>
    <property type="match status" value="1"/>
</dbReference>
<sequence length="287" mass="31594">MRATFASFLVLLNAAKCCAAFGFVPISKPVGGSPAALSSRSLLRSSSPDTSEDIVTDATTSRRSVLNRSLSLLAIGSCLPSYKANAEDSLSTDEEPYTVLFSIQLDSTKPEELSELEIECHPDWAPGAAARFKELVELGFYKDSPFFRVLPGFIAQFGISADKEKNKTWMYCDTSDKEAVKLCKQPLPDEPRKVPNKKGTLSFASSGKNSRRTQVFINLTDNSGLPNFLDGQGFVPFARIVRGEDIVKKLNDEYKGSVNQGKAAYYGQEYFEKIFPKLSVIRDAKIL</sequence>
<dbReference type="PANTHER" id="PTHR43246">
    <property type="entry name" value="PEPTIDYL-PROLYL CIS-TRANS ISOMERASE CYP38, CHLOROPLASTIC"/>
    <property type="match status" value="1"/>
</dbReference>
<gene>
    <name evidence="7" type="ORF">QTG54_000235</name>
</gene>
<feature type="signal peptide" evidence="5">
    <location>
        <begin position="1"/>
        <end position="19"/>
    </location>
</feature>
<organism evidence="7 8">
    <name type="scientific">Skeletonema marinoi</name>
    <dbReference type="NCBI Taxonomy" id="267567"/>
    <lineage>
        <taxon>Eukaryota</taxon>
        <taxon>Sar</taxon>
        <taxon>Stramenopiles</taxon>
        <taxon>Ochrophyta</taxon>
        <taxon>Bacillariophyta</taxon>
        <taxon>Coscinodiscophyceae</taxon>
        <taxon>Thalassiosirophycidae</taxon>
        <taxon>Thalassiosirales</taxon>
        <taxon>Skeletonemataceae</taxon>
        <taxon>Skeletonema</taxon>
        <taxon>Skeletonema marinoi-dohrnii complex</taxon>
    </lineage>
</organism>
<evidence type="ECO:0000259" key="6">
    <source>
        <dbReference type="PROSITE" id="PS50072"/>
    </source>
</evidence>